<sequence>MNEEQQVLLKNGTAMVVNSAASIGASVIVHNVSTPPIRSGELKKNFQSSQSQMGSQKRQFRTNLKP</sequence>
<accession>A0AAN8XMM3</accession>
<dbReference type="EMBL" id="JAWJWE010000002">
    <property type="protein sequence ID" value="KAK6642581.1"/>
    <property type="molecule type" value="Genomic_DNA"/>
</dbReference>
<protein>
    <submittedName>
        <fullName evidence="2">Uncharacterized protein</fullName>
    </submittedName>
</protein>
<feature type="region of interest" description="Disordered" evidence="1">
    <location>
        <begin position="38"/>
        <end position="66"/>
    </location>
</feature>
<dbReference type="AlphaFoldDB" id="A0AAN8XMM3"/>
<gene>
    <name evidence="2" type="ORF">RUM43_004083</name>
</gene>
<comment type="caution">
    <text evidence="2">The sequence shown here is derived from an EMBL/GenBank/DDBJ whole genome shotgun (WGS) entry which is preliminary data.</text>
</comment>
<proteinExistence type="predicted"/>
<organism evidence="2 3">
    <name type="scientific">Polyplax serrata</name>
    <name type="common">Common mouse louse</name>
    <dbReference type="NCBI Taxonomy" id="468196"/>
    <lineage>
        <taxon>Eukaryota</taxon>
        <taxon>Metazoa</taxon>
        <taxon>Ecdysozoa</taxon>
        <taxon>Arthropoda</taxon>
        <taxon>Hexapoda</taxon>
        <taxon>Insecta</taxon>
        <taxon>Pterygota</taxon>
        <taxon>Neoptera</taxon>
        <taxon>Paraneoptera</taxon>
        <taxon>Psocodea</taxon>
        <taxon>Troctomorpha</taxon>
        <taxon>Phthiraptera</taxon>
        <taxon>Anoplura</taxon>
        <taxon>Polyplacidae</taxon>
        <taxon>Polyplax</taxon>
    </lineage>
</organism>
<evidence type="ECO:0000256" key="1">
    <source>
        <dbReference type="SAM" id="MobiDB-lite"/>
    </source>
</evidence>
<evidence type="ECO:0000313" key="2">
    <source>
        <dbReference type="EMBL" id="KAK6642581.1"/>
    </source>
</evidence>
<feature type="compositionally biased region" description="Polar residues" evidence="1">
    <location>
        <begin position="45"/>
        <end position="66"/>
    </location>
</feature>
<reference evidence="2 3" key="1">
    <citation type="submission" date="2023-10" db="EMBL/GenBank/DDBJ databases">
        <title>Genomes of two closely related lineages of the louse Polyplax serrata with different host specificities.</title>
        <authorList>
            <person name="Martinu J."/>
            <person name="Tarabai H."/>
            <person name="Stefka J."/>
            <person name="Hypsa V."/>
        </authorList>
    </citation>
    <scope>NUCLEOTIDE SEQUENCE [LARGE SCALE GENOMIC DNA]</scope>
    <source>
        <strain evidence="2">HR10_N</strain>
    </source>
</reference>
<evidence type="ECO:0000313" key="3">
    <source>
        <dbReference type="Proteomes" id="UP001372834"/>
    </source>
</evidence>
<dbReference type="Proteomes" id="UP001372834">
    <property type="component" value="Unassembled WGS sequence"/>
</dbReference>
<name>A0AAN8XMM3_POLSC</name>